<keyword evidence="1" id="KW-1133">Transmembrane helix</keyword>
<keyword evidence="1" id="KW-0472">Membrane</keyword>
<reference evidence="2 3" key="1">
    <citation type="journal article" date="2018" name="Science">
        <title>The opium poppy genome and morphinan production.</title>
        <authorList>
            <person name="Guo L."/>
            <person name="Winzer T."/>
            <person name="Yang X."/>
            <person name="Li Y."/>
            <person name="Ning Z."/>
            <person name="He Z."/>
            <person name="Teodor R."/>
            <person name="Lu Y."/>
            <person name="Bowser T.A."/>
            <person name="Graham I.A."/>
            <person name="Ye K."/>
        </authorList>
    </citation>
    <scope>NUCLEOTIDE SEQUENCE [LARGE SCALE GENOMIC DNA]</scope>
    <source>
        <strain evidence="3">cv. HN1</strain>
        <tissue evidence="2">Leaves</tissue>
    </source>
</reference>
<protein>
    <submittedName>
        <fullName evidence="2">Uncharacterized protein</fullName>
    </submittedName>
</protein>
<feature type="non-terminal residue" evidence="2">
    <location>
        <position position="1"/>
    </location>
</feature>
<organism evidence="2 3">
    <name type="scientific">Papaver somniferum</name>
    <name type="common">Opium poppy</name>
    <dbReference type="NCBI Taxonomy" id="3469"/>
    <lineage>
        <taxon>Eukaryota</taxon>
        <taxon>Viridiplantae</taxon>
        <taxon>Streptophyta</taxon>
        <taxon>Embryophyta</taxon>
        <taxon>Tracheophyta</taxon>
        <taxon>Spermatophyta</taxon>
        <taxon>Magnoliopsida</taxon>
        <taxon>Ranunculales</taxon>
        <taxon>Papaveraceae</taxon>
        <taxon>Papaveroideae</taxon>
        <taxon>Papaver</taxon>
    </lineage>
</organism>
<evidence type="ECO:0000313" key="3">
    <source>
        <dbReference type="Proteomes" id="UP000316621"/>
    </source>
</evidence>
<dbReference type="EMBL" id="CM010721">
    <property type="protein sequence ID" value="RZC70679.1"/>
    <property type="molecule type" value="Genomic_DNA"/>
</dbReference>
<proteinExistence type="predicted"/>
<name>A0A4Y7KFD9_PAPSO</name>
<dbReference type="AlphaFoldDB" id="A0A4Y7KFD9"/>
<dbReference type="Gramene" id="RZC70679">
    <property type="protein sequence ID" value="RZC70679"/>
    <property type="gene ID" value="C5167_033818"/>
</dbReference>
<gene>
    <name evidence="2" type="ORF">C5167_033818</name>
</gene>
<dbReference type="Proteomes" id="UP000316621">
    <property type="component" value="Chromosome 7"/>
</dbReference>
<accession>A0A4Y7KFD9</accession>
<evidence type="ECO:0000313" key="2">
    <source>
        <dbReference type="EMBL" id="RZC70679.1"/>
    </source>
</evidence>
<evidence type="ECO:0000256" key="1">
    <source>
        <dbReference type="SAM" id="Phobius"/>
    </source>
</evidence>
<sequence>IPVWLLTTGAFDVDIVGVKIVIDSQDVPKWHETYQCYFSNHSVLFYPLMAFAAPLNVIEAFAVVANMLFEAIKTMNVRKKS</sequence>
<feature type="transmembrane region" description="Helical" evidence="1">
    <location>
        <begin position="44"/>
        <end position="69"/>
    </location>
</feature>
<keyword evidence="3" id="KW-1185">Reference proteome</keyword>
<keyword evidence="1" id="KW-0812">Transmembrane</keyword>